<dbReference type="Gene3D" id="2.60.40.790">
    <property type="match status" value="1"/>
</dbReference>
<dbReference type="InterPro" id="IPR008978">
    <property type="entry name" value="HSP20-like_chaperone"/>
</dbReference>
<dbReference type="Proteomes" id="UP001497623">
    <property type="component" value="Unassembled WGS sequence"/>
</dbReference>
<dbReference type="GO" id="GO:0005634">
    <property type="term" value="C:nucleus"/>
    <property type="evidence" value="ECO:0007669"/>
    <property type="project" value="UniProtKB-SubCell"/>
</dbReference>
<evidence type="ECO:0000256" key="4">
    <source>
        <dbReference type="ARBA" id="ARBA00022490"/>
    </source>
</evidence>
<evidence type="ECO:0000256" key="1">
    <source>
        <dbReference type="ARBA" id="ARBA00004123"/>
    </source>
</evidence>
<protein>
    <recommendedName>
        <fullName evidence="3">NudC domain-containing protein 1</fullName>
    </recommendedName>
</protein>
<gene>
    <name evidence="7" type="ORF">MNOR_LOCUS5032</name>
</gene>
<dbReference type="PANTHER" id="PTHR21664">
    <property type="entry name" value="CHRONIC MYELOGENOUS LEUKEMIA TUMOR ANTIGEN 66"/>
    <property type="match status" value="1"/>
</dbReference>
<feature type="domain" description="CS" evidence="6">
    <location>
        <begin position="253"/>
        <end position="340"/>
    </location>
</feature>
<dbReference type="SUPFAM" id="SSF49764">
    <property type="entry name" value="HSP20-like chaperones"/>
    <property type="match status" value="1"/>
</dbReference>
<dbReference type="CDD" id="cd06467">
    <property type="entry name" value="p23_NUDC_like"/>
    <property type="match status" value="1"/>
</dbReference>
<evidence type="ECO:0000256" key="2">
    <source>
        <dbReference type="ARBA" id="ARBA00004496"/>
    </source>
</evidence>
<accession>A0AAV2PW22</accession>
<dbReference type="AlphaFoldDB" id="A0AAV2PW22"/>
<keyword evidence="4" id="KW-0963">Cytoplasm</keyword>
<dbReference type="InterPro" id="IPR037895">
    <property type="entry name" value="NUDCD1"/>
</dbReference>
<keyword evidence="5" id="KW-0539">Nucleus</keyword>
<dbReference type="EMBL" id="CAXKWB010001890">
    <property type="protein sequence ID" value="CAL4065743.1"/>
    <property type="molecule type" value="Genomic_DNA"/>
</dbReference>
<dbReference type="PROSITE" id="PS51203">
    <property type="entry name" value="CS"/>
    <property type="match status" value="1"/>
</dbReference>
<evidence type="ECO:0000259" key="6">
    <source>
        <dbReference type="PROSITE" id="PS51203"/>
    </source>
</evidence>
<keyword evidence="8" id="KW-1185">Reference proteome</keyword>
<sequence length="558" mass="62402">GVTGTNVINTSCYLRTRLQALNNYLFSDRFHPLSTYTFNRRGHLIKYIYSKETRLGGGEVVWQADVSTASSYSSGNDDEEICNAPYNPSFHFPSADLAIATNGCGTLHLLETGDRNNTNTWLEAFEGLAPAGEVVHSVLCEGPGHQREIHTLILSVTTLNTLKQDDRFVFMNSQLENSKATALHLVHWITLTYNGAVWEKNRERILCGEGALEYLSLNEAATGILMLAHNNYSFIYDSQVKLIKPDTPIEKKLSKIDFMYTQESDSVTIWVQLSSSIAKKDLNVNIKSSEMSISVQDESLLQGEFENAIKVDESTWTISEGKLELSLTKANESLQWKRVFRSSELVGEELLDPTMVEEIHQRLAHLTTDKLNANPDADKPAFNPEQLEACDEATDDLLLLRLDGQTHTITHHAQLGATQHLFNGQSCEMCVPNFCIRHDVDGLVWQPESAVSVHHVATFNAFGYVRASKSMAKFTKASPDNSYVAVADVKSHVYVFYQTDSLGSEIRNRKSGKRTSTVARQLVISLKDHQEVLGLHACPNVIFVLTNDKLYSYTLQDV</sequence>
<dbReference type="InterPro" id="IPR007052">
    <property type="entry name" value="CS_dom"/>
</dbReference>
<organism evidence="7 8">
    <name type="scientific">Meganyctiphanes norvegica</name>
    <name type="common">Northern krill</name>
    <name type="synonym">Thysanopoda norvegica</name>
    <dbReference type="NCBI Taxonomy" id="48144"/>
    <lineage>
        <taxon>Eukaryota</taxon>
        <taxon>Metazoa</taxon>
        <taxon>Ecdysozoa</taxon>
        <taxon>Arthropoda</taxon>
        <taxon>Crustacea</taxon>
        <taxon>Multicrustacea</taxon>
        <taxon>Malacostraca</taxon>
        <taxon>Eumalacostraca</taxon>
        <taxon>Eucarida</taxon>
        <taxon>Euphausiacea</taxon>
        <taxon>Euphausiidae</taxon>
        <taxon>Meganyctiphanes</taxon>
    </lineage>
</organism>
<comment type="caution">
    <text evidence="7">The sequence shown here is derived from an EMBL/GenBank/DDBJ whole genome shotgun (WGS) entry which is preliminary data.</text>
</comment>
<evidence type="ECO:0000256" key="5">
    <source>
        <dbReference type="ARBA" id="ARBA00023242"/>
    </source>
</evidence>
<dbReference type="Pfam" id="PF04969">
    <property type="entry name" value="CS"/>
    <property type="match status" value="1"/>
</dbReference>
<evidence type="ECO:0000313" key="8">
    <source>
        <dbReference type="Proteomes" id="UP001497623"/>
    </source>
</evidence>
<evidence type="ECO:0000256" key="3">
    <source>
        <dbReference type="ARBA" id="ARBA00018915"/>
    </source>
</evidence>
<comment type="subcellular location">
    <subcellularLocation>
        <location evidence="2">Cytoplasm</location>
    </subcellularLocation>
    <subcellularLocation>
        <location evidence="1">Nucleus</location>
    </subcellularLocation>
</comment>
<dbReference type="PANTHER" id="PTHR21664:SF1">
    <property type="entry name" value="NUDC DOMAIN-CONTAINING PROTEIN 1"/>
    <property type="match status" value="1"/>
</dbReference>
<proteinExistence type="predicted"/>
<dbReference type="GO" id="GO:0005737">
    <property type="term" value="C:cytoplasm"/>
    <property type="evidence" value="ECO:0007669"/>
    <property type="project" value="UniProtKB-SubCell"/>
</dbReference>
<feature type="non-terminal residue" evidence="7">
    <location>
        <position position="1"/>
    </location>
</feature>
<reference evidence="7 8" key="1">
    <citation type="submission" date="2024-05" db="EMBL/GenBank/DDBJ databases">
        <authorList>
            <person name="Wallberg A."/>
        </authorList>
    </citation>
    <scope>NUCLEOTIDE SEQUENCE [LARGE SCALE GENOMIC DNA]</scope>
</reference>
<evidence type="ECO:0000313" key="7">
    <source>
        <dbReference type="EMBL" id="CAL4065743.1"/>
    </source>
</evidence>
<name>A0AAV2PW22_MEGNR</name>